<accession>A0A090T3Y4</accession>
<evidence type="ECO:0000313" key="3">
    <source>
        <dbReference type="Proteomes" id="UP000029224"/>
    </source>
</evidence>
<name>A0A090T3Y4_9VIBR</name>
<feature type="transmembrane region" description="Helical" evidence="1">
    <location>
        <begin position="44"/>
        <end position="65"/>
    </location>
</feature>
<keyword evidence="1" id="KW-1133">Transmembrane helix</keyword>
<organism evidence="2 3">
    <name type="scientific">Vibrio maritimus</name>
    <dbReference type="NCBI Taxonomy" id="990268"/>
    <lineage>
        <taxon>Bacteria</taxon>
        <taxon>Pseudomonadati</taxon>
        <taxon>Pseudomonadota</taxon>
        <taxon>Gammaproteobacteria</taxon>
        <taxon>Vibrionales</taxon>
        <taxon>Vibrionaceae</taxon>
        <taxon>Vibrio</taxon>
    </lineage>
</organism>
<dbReference type="Proteomes" id="UP000029224">
    <property type="component" value="Unassembled WGS sequence"/>
</dbReference>
<proteinExistence type="predicted"/>
<dbReference type="AlphaFoldDB" id="A0A090T3Y4"/>
<feature type="transmembrane region" description="Helical" evidence="1">
    <location>
        <begin position="77"/>
        <end position="108"/>
    </location>
</feature>
<keyword evidence="1" id="KW-0472">Membrane</keyword>
<protein>
    <submittedName>
        <fullName evidence="2">Transmembrane efflux protein</fullName>
    </submittedName>
</protein>
<keyword evidence="1 2" id="KW-0812">Transmembrane</keyword>
<reference evidence="2 3" key="1">
    <citation type="submission" date="2014-09" db="EMBL/GenBank/DDBJ databases">
        <title>Vibrio maritimus JCM 19240. (C210) whole genome shotgun sequence.</title>
        <authorList>
            <person name="Sawabe T."/>
            <person name="Meirelles P."/>
            <person name="Nakanishi M."/>
            <person name="Sayaka M."/>
            <person name="Hattori M."/>
            <person name="Ohkuma M."/>
        </authorList>
    </citation>
    <scope>NUCLEOTIDE SEQUENCE [LARGE SCALE GENOMIC DNA]</scope>
    <source>
        <strain evidence="2 3">JCM 19240</strain>
    </source>
</reference>
<dbReference type="SUPFAM" id="SSF103473">
    <property type="entry name" value="MFS general substrate transporter"/>
    <property type="match status" value="1"/>
</dbReference>
<keyword evidence="3" id="KW-1185">Reference proteome</keyword>
<dbReference type="OrthoDB" id="9781469at2"/>
<dbReference type="EMBL" id="BBMT01000005">
    <property type="protein sequence ID" value="GAL34680.1"/>
    <property type="molecule type" value="Genomic_DNA"/>
</dbReference>
<evidence type="ECO:0000313" key="2">
    <source>
        <dbReference type="EMBL" id="GAL34680.1"/>
    </source>
</evidence>
<evidence type="ECO:0000256" key="1">
    <source>
        <dbReference type="SAM" id="Phobius"/>
    </source>
</evidence>
<comment type="caution">
    <text evidence="2">The sequence shown here is derived from an EMBL/GenBank/DDBJ whole genome shotgun (WGS) entry which is preliminary data.</text>
</comment>
<reference evidence="2 3" key="2">
    <citation type="submission" date="2014-09" db="EMBL/GenBank/DDBJ databases">
        <authorList>
            <consortium name="NBRP consortium"/>
            <person name="Sawabe T."/>
            <person name="Meirelles P."/>
            <person name="Nakanishi M."/>
            <person name="Sayaka M."/>
            <person name="Hattori M."/>
            <person name="Ohkuma M."/>
        </authorList>
    </citation>
    <scope>NUCLEOTIDE SEQUENCE [LARGE SCALE GENOMIC DNA]</scope>
    <source>
        <strain evidence="2 3">JCM 19240</strain>
    </source>
</reference>
<gene>
    <name evidence="2" type="ORF">JCM19240_4230</name>
</gene>
<dbReference type="InterPro" id="IPR036259">
    <property type="entry name" value="MFS_trans_sf"/>
</dbReference>
<dbReference type="Gene3D" id="1.20.1720.10">
    <property type="entry name" value="Multidrug resistance protein D"/>
    <property type="match status" value="1"/>
</dbReference>
<feature type="transmembrane region" description="Helical" evidence="1">
    <location>
        <begin position="7"/>
        <end position="24"/>
    </location>
</feature>
<sequence>MSARQQASWLPLVCICLVMSMIYFTSLGTNVVISKWIETFDTDIGFVQLVIMMTSLIGGGFMLLTSKLGEKFGKKKILATGIVIYLTGLVTALISPTQVVFFVGWAIIWPIGW</sequence>